<reference evidence="2" key="2">
    <citation type="submission" date="2018-03" db="EMBL/GenBank/DDBJ databases">
        <title>The Triticum urartu genome reveals the dynamic nature of wheat genome evolution.</title>
        <authorList>
            <person name="Ling H."/>
            <person name="Ma B."/>
            <person name="Shi X."/>
            <person name="Liu H."/>
            <person name="Dong L."/>
            <person name="Sun H."/>
            <person name="Cao Y."/>
            <person name="Gao Q."/>
            <person name="Zheng S."/>
            <person name="Li Y."/>
            <person name="Yu Y."/>
            <person name="Du H."/>
            <person name="Qi M."/>
            <person name="Li Y."/>
            <person name="Yu H."/>
            <person name="Cui Y."/>
            <person name="Wang N."/>
            <person name="Chen C."/>
            <person name="Wu H."/>
            <person name="Zhao Y."/>
            <person name="Zhang J."/>
            <person name="Li Y."/>
            <person name="Zhou W."/>
            <person name="Zhang B."/>
            <person name="Hu W."/>
            <person name="Eijk M."/>
            <person name="Tang J."/>
            <person name="Witsenboer H."/>
            <person name="Zhao S."/>
            <person name="Li Z."/>
            <person name="Zhang A."/>
            <person name="Wang D."/>
            <person name="Liang C."/>
        </authorList>
    </citation>
    <scope>NUCLEOTIDE SEQUENCE [LARGE SCALE GENOMIC DNA]</scope>
    <source>
        <strain evidence="2">cv. G1812</strain>
    </source>
</reference>
<reference evidence="2" key="3">
    <citation type="submission" date="2022-06" db="UniProtKB">
        <authorList>
            <consortium name="EnsemblPlants"/>
        </authorList>
    </citation>
    <scope>IDENTIFICATION</scope>
</reference>
<sequence length="71" mass="7958">MLVICVFDMETSALRSCFDIWIHTGRKTSISGFMPRLSTAFVQFLHVYLGASVIMNLSILWRCSPSLMVGA</sequence>
<proteinExistence type="predicted"/>
<dbReference type="EnsemblPlants" id="TuG1812G0700005092.01.T02">
    <property type="protein sequence ID" value="TuG1812G0700005092.01.T02.cds426172"/>
    <property type="gene ID" value="TuG1812G0700005092.01"/>
</dbReference>
<name>A0A8R7VB52_TRIUA</name>
<evidence type="ECO:0000313" key="2">
    <source>
        <dbReference type="EnsemblPlants" id="TuG1812G0700005092.01.T02.cds426172"/>
    </source>
</evidence>
<gene>
    <name evidence="2" type="primary">LOC125523339</name>
</gene>
<dbReference type="Gramene" id="TuG1812G0700005092.01.T02">
    <property type="protein sequence ID" value="TuG1812G0700005092.01.T02.cds426172"/>
    <property type="gene ID" value="TuG1812G0700005092.01"/>
</dbReference>
<feature type="transmembrane region" description="Helical" evidence="1">
    <location>
        <begin position="40"/>
        <end position="61"/>
    </location>
</feature>
<dbReference type="AlphaFoldDB" id="A0A8R7VB52"/>
<organism evidence="2 3">
    <name type="scientific">Triticum urartu</name>
    <name type="common">Red wild einkorn</name>
    <name type="synonym">Crithodium urartu</name>
    <dbReference type="NCBI Taxonomy" id="4572"/>
    <lineage>
        <taxon>Eukaryota</taxon>
        <taxon>Viridiplantae</taxon>
        <taxon>Streptophyta</taxon>
        <taxon>Embryophyta</taxon>
        <taxon>Tracheophyta</taxon>
        <taxon>Spermatophyta</taxon>
        <taxon>Magnoliopsida</taxon>
        <taxon>Liliopsida</taxon>
        <taxon>Poales</taxon>
        <taxon>Poaceae</taxon>
        <taxon>BOP clade</taxon>
        <taxon>Pooideae</taxon>
        <taxon>Triticodae</taxon>
        <taxon>Triticeae</taxon>
        <taxon>Triticinae</taxon>
        <taxon>Triticum</taxon>
    </lineage>
</organism>
<evidence type="ECO:0000256" key="1">
    <source>
        <dbReference type="SAM" id="Phobius"/>
    </source>
</evidence>
<protein>
    <submittedName>
        <fullName evidence="2">Uncharacterized protein</fullName>
    </submittedName>
</protein>
<keyword evidence="1" id="KW-0812">Transmembrane</keyword>
<reference evidence="3" key="1">
    <citation type="journal article" date="2013" name="Nature">
        <title>Draft genome of the wheat A-genome progenitor Triticum urartu.</title>
        <authorList>
            <person name="Ling H.Q."/>
            <person name="Zhao S."/>
            <person name="Liu D."/>
            <person name="Wang J."/>
            <person name="Sun H."/>
            <person name="Zhang C."/>
            <person name="Fan H."/>
            <person name="Li D."/>
            <person name="Dong L."/>
            <person name="Tao Y."/>
            <person name="Gao C."/>
            <person name="Wu H."/>
            <person name="Li Y."/>
            <person name="Cui Y."/>
            <person name="Guo X."/>
            <person name="Zheng S."/>
            <person name="Wang B."/>
            <person name="Yu K."/>
            <person name="Liang Q."/>
            <person name="Yang W."/>
            <person name="Lou X."/>
            <person name="Chen J."/>
            <person name="Feng M."/>
            <person name="Jian J."/>
            <person name="Zhang X."/>
            <person name="Luo G."/>
            <person name="Jiang Y."/>
            <person name="Liu J."/>
            <person name="Wang Z."/>
            <person name="Sha Y."/>
            <person name="Zhang B."/>
            <person name="Wu H."/>
            <person name="Tang D."/>
            <person name="Shen Q."/>
            <person name="Xue P."/>
            <person name="Zou S."/>
            <person name="Wang X."/>
            <person name="Liu X."/>
            <person name="Wang F."/>
            <person name="Yang Y."/>
            <person name="An X."/>
            <person name="Dong Z."/>
            <person name="Zhang K."/>
            <person name="Zhang X."/>
            <person name="Luo M.C."/>
            <person name="Dvorak J."/>
            <person name="Tong Y."/>
            <person name="Wang J."/>
            <person name="Yang H."/>
            <person name="Li Z."/>
            <person name="Wang D."/>
            <person name="Zhang A."/>
            <person name="Wang J."/>
        </authorList>
    </citation>
    <scope>NUCLEOTIDE SEQUENCE</scope>
    <source>
        <strain evidence="3">cv. G1812</strain>
    </source>
</reference>
<dbReference type="Proteomes" id="UP000015106">
    <property type="component" value="Chromosome 7"/>
</dbReference>
<evidence type="ECO:0000313" key="3">
    <source>
        <dbReference type="Proteomes" id="UP000015106"/>
    </source>
</evidence>
<keyword evidence="3" id="KW-1185">Reference proteome</keyword>
<accession>A0A8R7VB52</accession>
<keyword evidence="1" id="KW-0472">Membrane</keyword>
<keyword evidence="1" id="KW-1133">Transmembrane helix</keyword>